<comment type="caution">
    <text evidence="3">The sequence shown here is derived from an EMBL/GenBank/DDBJ whole genome shotgun (WGS) entry which is preliminary data.</text>
</comment>
<gene>
    <name evidence="3" type="ORF">PanWU01x14_100640</name>
</gene>
<feature type="non-terminal residue" evidence="3">
    <location>
        <position position="1"/>
    </location>
</feature>
<sequence length="126" mass="14675">LSIMEEKEVVLEESKPKKLVDTKDLHQLQVKLKKALEKRRFLFVLNDIWNENYYKGDCLRIYFESGACGIKIVKTTRSEIAAPRMNNVPSYHLQTISSEDCWLLFVKHAFNNIECSEVQPTLEKIG</sequence>
<evidence type="ECO:0000256" key="1">
    <source>
        <dbReference type="ARBA" id="ARBA00022821"/>
    </source>
</evidence>
<protein>
    <submittedName>
        <fullName evidence="3">NB-ARC domain containing protein</fullName>
    </submittedName>
</protein>
<keyword evidence="1" id="KW-0611">Plant defense</keyword>
<organism evidence="3 4">
    <name type="scientific">Parasponia andersonii</name>
    <name type="common">Sponia andersonii</name>
    <dbReference type="NCBI Taxonomy" id="3476"/>
    <lineage>
        <taxon>Eukaryota</taxon>
        <taxon>Viridiplantae</taxon>
        <taxon>Streptophyta</taxon>
        <taxon>Embryophyta</taxon>
        <taxon>Tracheophyta</taxon>
        <taxon>Spermatophyta</taxon>
        <taxon>Magnoliopsida</taxon>
        <taxon>eudicotyledons</taxon>
        <taxon>Gunneridae</taxon>
        <taxon>Pentapetalae</taxon>
        <taxon>rosids</taxon>
        <taxon>fabids</taxon>
        <taxon>Rosales</taxon>
        <taxon>Cannabaceae</taxon>
        <taxon>Parasponia</taxon>
    </lineage>
</organism>
<evidence type="ECO:0000313" key="4">
    <source>
        <dbReference type="Proteomes" id="UP000237105"/>
    </source>
</evidence>
<evidence type="ECO:0000259" key="2">
    <source>
        <dbReference type="Pfam" id="PF00931"/>
    </source>
</evidence>
<proteinExistence type="predicted"/>
<dbReference type="Pfam" id="PF00931">
    <property type="entry name" value="NB-ARC"/>
    <property type="match status" value="1"/>
</dbReference>
<dbReference type="GO" id="GO:0006952">
    <property type="term" value="P:defense response"/>
    <property type="evidence" value="ECO:0007669"/>
    <property type="project" value="UniProtKB-KW"/>
</dbReference>
<accession>A0A2P5D2W2</accession>
<dbReference type="PANTHER" id="PTHR36766">
    <property type="entry name" value="PLANT BROAD-SPECTRUM MILDEW RESISTANCE PROTEIN RPW8"/>
    <property type="match status" value="1"/>
</dbReference>
<dbReference type="AlphaFoldDB" id="A0A2P5D2W2"/>
<dbReference type="SUPFAM" id="SSF52540">
    <property type="entry name" value="P-loop containing nucleoside triphosphate hydrolases"/>
    <property type="match status" value="1"/>
</dbReference>
<reference evidence="4" key="1">
    <citation type="submission" date="2016-06" db="EMBL/GenBank/DDBJ databases">
        <title>Parallel loss of symbiosis genes in relatives of nitrogen-fixing non-legume Parasponia.</title>
        <authorList>
            <person name="Van Velzen R."/>
            <person name="Holmer R."/>
            <person name="Bu F."/>
            <person name="Rutten L."/>
            <person name="Van Zeijl A."/>
            <person name="Liu W."/>
            <person name="Santuari L."/>
            <person name="Cao Q."/>
            <person name="Sharma T."/>
            <person name="Shen D."/>
            <person name="Roswanjaya Y."/>
            <person name="Wardhani T."/>
            <person name="Kalhor M.S."/>
            <person name="Jansen J."/>
            <person name="Van den Hoogen J."/>
            <person name="Gungor B."/>
            <person name="Hartog M."/>
            <person name="Hontelez J."/>
            <person name="Verver J."/>
            <person name="Yang W.-C."/>
            <person name="Schijlen E."/>
            <person name="Repin R."/>
            <person name="Schilthuizen M."/>
            <person name="Schranz E."/>
            <person name="Heidstra R."/>
            <person name="Miyata K."/>
            <person name="Fedorova E."/>
            <person name="Kohlen W."/>
            <person name="Bisseling T."/>
            <person name="Smit S."/>
            <person name="Geurts R."/>
        </authorList>
    </citation>
    <scope>NUCLEOTIDE SEQUENCE [LARGE SCALE GENOMIC DNA]</scope>
    <source>
        <strain evidence="4">cv. WU1-14</strain>
    </source>
</reference>
<dbReference type="Proteomes" id="UP000237105">
    <property type="component" value="Unassembled WGS sequence"/>
</dbReference>
<dbReference type="GO" id="GO:0043531">
    <property type="term" value="F:ADP binding"/>
    <property type="evidence" value="ECO:0007669"/>
    <property type="project" value="InterPro"/>
</dbReference>
<dbReference type="InterPro" id="IPR027417">
    <property type="entry name" value="P-loop_NTPase"/>
</dbReference>
<name>A0A2P5D2W2_PARAD</name>
<dbReference type="Gene3D" id="3.40.50.300">
    <property type="entry name" value="P-loop containing nucleotide triphosphate hydrolases"/>
    <property type="match status" value="1"/>
</dbReference>
<dbReference type="InterPro" id="IPR002182">
    <property type="entry name" value="NB-ARC"/>
</dbReference>
<dbReference type="EMBL" id="JXTB01000069">
    <property type="protein sequence ID" value="PON67640.1"/>
    <property type="molecule type" value="Genomic_DNA"/>
</dbReference>
<evidence type="ECO:0000313" key="3">
    <source>
        <dbReference type="EMBL" id="PON67640.1"/>
    </source>
</evidence>
<feature type="domain" description="NB-ARC" evidence="2">
    <location>
        <begin position="17"/>
        <end position="112"/>
    </location>
</feature>
<dbReference type="PANTHER" id="PTHR36766:SF40">
    <property type="entry name" value="DISEASE RESISTANCE PROTEIN RGA3"/>
    <property type="match status" value="1"/>
</dbReference>
<dbReference type="OrthoDB" id="37484at2759"/>
<keyword evidence="4" id="KW-1185">Reference proteome</keyword>
<dbReference type="STRING" id="3476.A0A2P5D2W2"/>